<feature type="transmembrane region" description="Helical" evidence="7">
    <location>
        <begin position="206"/>
        <end position="223"/>
    </location>
</feature>
<dbReference type="AlphaFoldDB" id="A0A139BVM1"/>
<dbReference type="GO" id="GO:0022857">
    <property type="term" value="F:transmembrane transporter activity"/>
    <property type="evidence" value="ECO:0007669"/>
    <property type="project" value="InterPro"/>
</dbReference>
<sequence length="412" mass="44319">MNRGFYIILAAQFFSALADNALLFAAIALLQSLHAPNWHTPILQEAFIFSYIMLAPFVGAFADSLPKGRVMFISNNVKILGCLAMLFGLDPLLAYGLVGLGAAIYSPAKYGILTEYLPPGKLVLANSWMEGLTVLAIVLGAVVGGLLVSPAIAGPMLQWWDVPFIDTGIDTPPELAIAIITGIYLVAAAFNLYIPKVAIDHKPLSSNPVFLLTEFWHCFRLLWKDPLGQVSLAVTTLFWGVGATLRLLLLAWAALALHFDISAGAQLTAWFAIGIALGAVLAAKFVKLEHSVKVLPVGIAMGLMVLLMIPITNSTLATLLLIALGAMGGYFVVPMNALLQHRGHLLMGSGSSIAVQNFNENLSIFAMLGLYAGMQKLHLNLYIIILVFGLLLAGIMSALYRRHGHDQDMGQL</sequence>
<dbReference type="InterPro" id="IPR011701">
    <property type="entry name" value="MFS"/>
</dbReference>
<reference evidence="8 9" key="2">
    <citation type="submission" date="2016-03" db="EMBL/GenBank/DDBJ databases">
        <title>New uncultured bacterium of the family Gallionellaceae from acid mine drainage: description and reconstruction of genome based on metagenomic analysis of microbial community.</title>
        <authorList>
            <person name="Kadnikov V."/>
            <person name="Ivasenko D."/>
            <person name="Beletsky A."/>
            <person name="Mardanov A."/>
            <person name="Danilova E."/>
            <person name="Pimenov N."/>
            <person name="Karnachuk O."/>
            <person name="Ravin N."/>
        </authorList>
    </citation>
    <scope>NUCLEOTIDE SEQUENCE [LARGE SCALE GENOMIC DNA]</scope>
    <source>
        <strain evidence="8">ShG14-8</strain>
    </source>
</reference>
<evidence type="ECO:0000256" key="3">
    <source>
        <dbReference type="ARBA" id="ARBA00022475"/>
    </source>
</evidence>
<evidence type="ECO:0000313" key="9">
    <source>
        <dbReference type="Proteomes" id="UP000070578"/>
    </source>
</evidence>
<evidence type="ECO:0000256" key="1">
    <source>
        <dbReference type="ARBA" id="ARBA00004651"/>
    </source>
</evidence>
<feature type="transmembrane region" description="Helical" evidence="7">
    <location>
        <begin position="261"/>
        <end position="282"/>
    </location>
</feature>
<evidence type="ECO:0000256" key="2">
    <source>
        <dbReference type="ARBA" id="ARBA00022448"/>
    </source>
</evidence>
<name>A0A139BVM1_9PROT</name>
<dbReference type="PATRIC" id="fig|1796491.3.peg.945"/>
<keyword evidence="6 7" id="KW-0472">Membrane</keyword>
<accession>A0A139BVM1</accession>
<dbReference type="InterPro" id="IPR036259">
    <property type="entry name" value="MFS_trans_sf"/>
</dbReference>
<dbReference type="PANTHER" id="PTHR43266">
    <property type="entry name" value="MACROLIDE-EFFLUX PROTEIN"/>
    <property type="match status" value="1"/>
</dbReference>
<evidence type="ECO:0000256" key="5">
    <source>
        <dbReference type="ARBA" id="ARBA00022989"/>
    </source>
</evidence>
<gene>
    <name evidence="8" type="ORF">AWT59_0864</name>
</gene>
<comment type="subcellular location">
    <subcellularLocation>
        <location evidence="1">Cell membrane</location>
        <topology evidence="1">Multi-pass membrane protein</topology>
    </subcellularLocation>
</comment>
<evidence type="ECO:0000256" key="7">
    <source>
        <dbReference type="SAM" id="Phobius"/>
    </source>
</evidence>
<feature type="transmembrane region" description="Helical" evidence="7">
    <location>
        <begin position="294"/>
        <end position="311"/>
    </location>
</feature>
<keyword evidence="4 7" id="KW-0812">Transmembrane</keyword>
<feature type="transmembrane region" description="Helical" evidence="7">
    <location>
        <begin position="77"/>
        <end position="108"/>
    </location>
</feature>
<dbReference type="SUPFAM" id="SSF103473">
    <property type="entry name" value="MFS general substrate transporter"/>
    <property type="match status" value="1"/>
</dbReference>
<dbReference type="Gene3D" id="1.20.1250.20">
    <property type="entry name" value="MFS general substrate transporter like domains"/>
    <property type="match status" value="1"/>
</dbReference>
<comment type="caution">
    <text evidence="8">The sequence shown here is derived from an EMBL/GenBank/DDBJ whole genome shotgun (WGS) entry which is preliminary data.</text>
</comment>
<reference evidence="8 9" key="1">
    <citation type="submission" date="2016-02" db="EMBL/GenBank/DDBJ databases">
        <authorList>
            <person name="Wen L."/>
            <person name="He K."/>
            <person name="Yang H."/>
        </authorList>
    </citation>
    <scope>NUCLEOTIDE SEQUENCE [LARGE SCALE GENOMIC DNA]</scope>
    <source>
        <strain evidence="8">ShG14-8</strain>
    </source>
</reference>
<keyword evidence="5 7" id="KW-1133">Transmembrane helix</keyword>
<dbReference type="Proteomes" id="UP000070578">
    <property type="component" value="Unassembled WGS sequence"/>
</dbReference>
<keyword evidence="3" id="KW-1003">Cell membrane</keyword>
<proteinExistence type="predicted"/>
<dbReference type="NCBIfam" id="NF008397">
    <property type="entry name" value="PRK11195.1"/>
    <property type="match status" value="1"/>
</dbReference>
<organism evidence="8 9">
    <name type="scientific">Candidatus Gallionella acididurans</name>
    <dbReference type="NCBI Taxonomy" id="1796491"/>
    <lineage>
        <taxon>Bacteria</taxon>
        <taxon>Pseudomonadati</taxon>
        <taxon>Pseudomonadota</taxon>
        <taxon>Betaproteobacteria</taxon>
        <taxon>Nitrosomonadales</taxon>
        <taxon>Gallionellaceae</taxon>
        <taxon>Gallionella</taxon>
    </lineage>
</organism>
<protein>
    <submittedName>
        <fullName evidence="8">Major facilitator superfamily MFS_1</fullName>
    </submittedName>
</protein>
<feature type="transmembrane region" description="Helical" evidence="7">
    <location>
        <begin position="230"/>
        <end position="255"/>
    </location>
</feature>
<evidence type="ECO:0000256" key="4">
    <source>
        <dbReference type="ARBA" id="ARBA00022692"/>
    </source>
</evidence>
<dbReference type="EMBL" id="LSLI01000013">
    <property type="protein sequence ID" value="KXS33021.1"/>
    <property type="molecule type" value="Genomic_DNA"/>
</dbReference>
<feature type="transmembrane region" description="Helical" evidence="7">
    <location>
        <begin position="46"/>
        <end position="65"/>
    </location>
</feature>
<keyword evidence="2" id="KW-0813">Transport</keyword>
<feature type="transmembrane region" description="Helical" evidence="7">
    <location>
        <begin position="175"/>
        <end position="194"/>
    </location>
</feature>
<feature type="transmembrane region" description="Helical" evidence="7">
    <location>
        <begin position="128"/>
        <end position="154"/>
    </location>
</feature>
<dbReference type="Pfam" id="PF07690">
    <property type="entry name" value="MFS_1"/>
    <property type="match status" value="1"/>
</dbReference>
<feature type="transmembrane region" description="Helical" evidence="7">
    <location>
        <begin position="317"/>
        <end position="339"/>
    </location>
</feature>
<evidence type="ECO:0000256" key="6">
    <source>
        <dbReference type="ARBA" id="ARBA00023136"/>
    </source>
</evidence>
<feature type="transmembrane region" description="Helical" evidence="7">
    <location>
        <begin position="379"/>
        <end position="400"/>
    </location>
</feature>
<evidence type="ECO:0000313" key="8">
    <source>
        <dbReference type="EMBL" id="KXS33021.1"/>
    </source>
</evidence>
<dbReference type="GO" id="GO:0005886">
    <property type="term" value="C:plasma membrane"/>
    <property type="evidence" value="ECO:0007669"/>
    <property type="project" value="UniProtKB-SubCell"/>
</dbReference>
<dbReference type="PANTHER" id="PTHR43266:SF2">
    <property type="entry name" value="MAJOR FACILITATOR SUPERFAMILY (MFS) PROFILE DOMAIN-CONTAINING PROTEIN"/>
    <property type="match status" value="1"/>
</dbReference>